<organism evidence="3 4">
    <name type="scientific">Coccomyxa viridis</name>
    <dbReference type="NCBI Taxonomy" id="1274662"/>
    <lineage>
        <taxon>Eukaryota</taxon>
        <taxon>Viridiplantae</taxon>
        <taxon>Chlorophyta</taxon>
        <taxon>core chlorophytes</taxon>
        <taxon>Trebouxiophyceae</taxon>
        <taxon>Trebouxiophyceae incertae sedis</taxon>
        <taxon>Coccomyxaceae</taxon>
        <taxon>Coccomyxa</taxon>
    </lineage>
</organism>
<dbReference type="Proteomes" id="UP001497392">
    <property type="component" value="Unassembled WGS sequence"/>
</dbReference>
<evidence type="ECO:0000313" key="4">
    <source>
        <dbReference type="Proteomes" id="UP001497392"/>
    </source>
</evidence>
<dbReference type="PANTHER" id="PTHR14690">
    <property type="entry name" value="IQ MOTIF CONTAINING WITH AAA DOMAIN 1"/>
    <property type="match status" value="1"/>
</dbReference>
<feature type="region of interest" description="Disordered" evidence="1">
    <location>
        <begin position="717"/>
        <end position="737"/>
    </location>
</feature>
<dbReference type="SMART" id="SM00382">
    <property type="entry name" value="AAA"/>
    <property type="match status" value="1"/>
</dbReference>
<feature type="compositionally biased region" description="Low complexity" evidence="1">
    <location>
        <begin position="412"/>
        <end position="428"/>
    </location>
</feature>
<proteinExistence type="predicted"/>
<protein>
    <submittedName>
        <fullName evidence="3">G1341 protein</fullName>
    </submittedName>
</protein>
<dbReference type="EMBL" id="CAXHTA020000002">
    <property type="protein sequence ID" value="CAL5219499.1"/>
    <property type="molecule type" value="Genomic_DNA"/>
</dbReference>
<dbReference type="InterPro" id="IPR003593">
    <property type="entry name" value="AAA+_ATPase"/>
</dbReference>
<gene>
    <name evidence="3" type="primary">g1341</name>
    <name evidence="3" type="ORF">VP750_LOCUS1158</name>
</gene>
<reference evidence="3 4" key="1">
    <citation type="submission" date="2024-06" db="EMBL/GenBank/DDBJ databases">
        <authorList>
            <person name="Kraege A."/>
            <person name="Thomma B."/>
        </authorList>
    </citation>
    <scope>NUCLEOTIDE SEQUENCE [LARGE SCALE GENOMIC DNA]</scope>
</reference>
<dbReference type="PANTHER" id="PTHR14690:SF0">
    <property type="entry name" value="IQ MOTIF CONTAINING WITH AAA DOMAIN 1"/>
    <property type="match status" value="1"/>
</dbReference>
<dbReference type="PROSITE" id="PS50096">
    <property type="entry name" value="IQ"/>
    <property type="match status" value="1"/>
</dbReference>
<dbReference type="Gene3D" id="3.40.50.300">
    <property type="entry name" value="P-loop containing nucleotide triphosphate hydrolases"/>
    <property type="match status" value="1"/>
</dbReference>
<feature type="region of interest" description="Disordered" evidence="1">
    <location>
        <begin position="394"/>
        <end position="434"/>
    </location>
</feature>
<evidence type="ECO:0000256" key="1">
    <source>
        <dbReference type="SAM" id="MobiDB-lite"/>
    </source>
</evidence>
<dbReference type="Pfam" id="PF00004">
    <property type="entry name" value="AAA"/>
    <property type="match status" value="1"/>
</dbReference>
<feature type="domain" description="AAA+ ATPase" evidence="2">
    <location>
        <begin position="514"/>
        <end position="658"/>
    </location>
</feature>
<comment type="caution">
    <text evidence="3">The sequence shown here is derived from an EMBL/GenBank/DDBJ whole genome shotgun (WGS) entry which is preliminary data.</text>
</comment>
<keyword evidence="4" id="KW-1185">Reference proteome</keyword>
<evidence type="ECO:0000313" key="3">
    <source>
        <dbReference type="EMBL" id="CAL5219499.1"/>
    </source>
</evidence>
<evidence type="ECO:0000259" key="2">
    <source>
        <dbReference type="SMART" id="SM00382"/>
    </source>
</evidence>
<dbReference type="InterPro" id="IPR052267">
    <property type="entry name" value="N-DRC_Component"/>
</dbReference>
<dbReference type="InterPro" id="IPR003959">
    <property type="entry name" value="ATPase_AAA_core"/>
</dbReference>
<sequence>MEDLIELSHLDDPLASKTEKDLHGWSVMYLRYLRAFQRLNAASSHIQAQKRKDLRRCLEGCMARMLEIRAHLVTLNKGMDIMSFEPAMTELNLTPEALDIPVPGFLVQEPPQENLPANGAENCSSEPLTDAIAKAMTRVAGGQQAATKIQTAARGLLDRMHAARAAEQELLFLNMKRQRPSAGAQKAHRESVKAAENKFVLAQRDADVAYRAALVTEQAEMALLEGPGMREEIQGKINDWLLRARDTNPGELPALPSASEGGSKVLLQEAAAAAAAQNAMPPAATKGPGKGPGKAAPPTAKRGKNAEKAAAVVDDMPRLTCPDLVDAIKRWQEVWEIRPEPELGAWDAVQLDKELLKAEVRPGVFEDIRKQADEETRLLLANLKELADAEAAAMGKPKAAKKDAGGGKAKPAKAAQAPKEQKAASQKPAEARRKDITADRSLASLEEELKEQGLLVETPEIEAEDFLAAYCYAQRGQKPGDIDCEPSLLAIRNRLAELCVLPLLSPYVRTRMPATRALLLYGAPGSGKTMLAHAMAHASGARLFDISPRRVEGKYAGKAVTVMLHMVFKVARETGPSVIYLDEAEKVYAADKRRGEEVEGSEPPSRMRRDLLQEIQALQPADRVIVIGCTSEPYSCTKKDSESLLAAFDKHFYIPFPDYATRQIMQSAAARRHGTKQPLTSDDVKDELTQHPAAAALQCVEQLLEWRKSTPVYKAILEGDDDSVTNPAKTASSRKRS</sequence>
<feature type="compositionally biased region" description="Low complexity" evidence="1">
    <location>
        <begin position="276"/>
        <end position="300"/>
    </location>
</feature>
<dbReference type="SUPFAM" id="SSF52540">
    <property type="entry name" value="P-loop containing nucleoside triphosphate hydrolases"/>
    <property type="match status" value="1"/>
</dbReference>
<dbReference type="InterPro" id="IPR027417">
    <property type="entry name" value="P-loop_NTPase"/>
</dbReference>
<feature type="region of interest" description="Disordered" evidence="1">
    <location>
        <begin position="276"/>
        <end position="304"/>
    </location>
</feature>
<accession>A0ABP1FLM1</accession>
<name>A0ABP1FLM1_9CHLO</name>